<accession>A0A4Y2R8M9</accession>
<dbReference type="PANTHER" id="PTHR46114">
    <property type="entry name" value="APPLE DOMAIN-CONTAINING PROTEIN"/>
    <property type="match status" value="1"/>
</dbReference>
<dbReference type="PANTHER" id="PTHR46114:SF1">
    <property type="entry name" value="ZAD DOMAIN-CONTAINING PROTEIN"/>
    <property type="match status" value="1"/>
</dbReference>
<reference evidence="2 3" key="1">
    <citation type="journal article" date="2019" name="Sci. Rep.">
        <title>Orb-weaving spider Araneus ventricosus genome elucidates the spidroin gene catalogue.</title>
        <authorList>
            <person name="Kono N."/>
            <person name="Nakamura H."/>
            <person name="Ohtoshi R."/>
            <person name="Moran D.A.P."/>
            <person name="Shinohara A."/>
            <person name="Yoshida Y."/>
            <person name="Fujiwara M."/>
            <person name="Mori M."/>
            <person name="Tomita M."/>
            <person name="Arakawa K."/>
        </authorList>
    </citation>
    <scope>NUCLEOTIDE SEQUENCE [LARGE SCALE GENOMIC DNA]</scope>
</reference>
<dbReference type="OrthoDB" id="8063408at2759"/>
<name>A0A4Y2R8M9_ARAVE</name>
<organism evidence="2 3">
    <name type="scientific">Araneus ventricosus</name>
    <name type="common">Orbweaver spider</name>
    <name type="synonym">Epeira ventricosa</name>
    <dbReference type="NCBI Taxonomy" id="182803"/>
    <lineage>
        <taxon>Eukaryota</taxon>
        <taxon>Metazoa</taxon>
        <taxon>Ecdysozoa</taxon>
        <taxon>Arthropoda</taxon>
        <taxon>Chelicerata</taxon>
        <taxon>Arachnida</taxon>
        <taxon>Araneae</taxon>
        <taxon>Araneomorphae</taxon>
        <taxon>Entelegynae</taxon>
        <taxon>Araneoidea</taxon>
        <taxon>Araneidae</taxon>
        <taxon>Araneus</taxon>
    </lineage>
</organism>
<comment type="caution">
    <text evidence="2">The sequence shown here is derived from an EMBL/GenBank/DDBJ whole genome shotgun (WGS) entry which is preliminary data.</text>
</comment>
<sequence length="136" mass="15939">MDKTGDGFNFLKNKFPHLSEAKIKELIFVGPQIRQLFKDSSFMKYLDRKEERAWLAFKNVYMNFLGSKKSDNYVAHVRELLSVYKAMWCKCLLKCFTFTRTWTFSLKIFEQFRMNTGNNGSIKTLLSSRGDFQGSG</sequence>
<dbReference type="AlphaFoldDB" id="A0A4Y2R8M9"/>
<gene>
    <name evidence="2" type="ORF">AVEN_269826_1</name>
    <name evidence="1" type="ORF">AVEN_79067_1</name>
</gene>
<keyword evidence="3" id="KW-1185">Reference proteome</keyword>
<protein>
    <submittedName>
        <fullName evidence="2">Uncharacterized protein</fullName>
    </submittedName>
</protein>
<evidence type="ECO:0000313" key="3">
    <source>
        <dbReference type="Proteomes" id="UP000499080"/>
    </source>
</evidence>
<proteinExistence type="predicted"/>
<dbReference type="EMBL" id="BGPR01016091">
    <property type="protein sequence ID" value="GBN71806.1"/>
    <property type="molecule type" value="Genomic_DNA"/>
</dbReference>
<evidence type="ECO:0000313" key="1">
    <source>
        <dbReference type="EMBL" id="GBN71639.1"/>
    </source>
</evidence>
<dbReference type="EMBL" id="BGPR01016051">
    <property type="protein sequence ID" value="GBN71639.1"/>
    <property type="molecule type" value="Genomic_DNA"/>
</dbReference>
<evidence type="ECO:0000313" key="2">
    <source>
        <dbReference type="EMBL" id="GBN71806.1"/>
    </source>
</evidence>
<dbReference type="Proteomes" id="UP000499080">
    <property type="component" value="Unassembled WGS sequence"/>
</dbReference>